<dbReference type="SUPFAM" id="SSF56349">
    <property type="entry name" value="DNA breaking-rejoining enzymes"/>
    <property type="match status" value="1"/>
</dbReference>
<dbReference type="InterPro" id="IPR038488">
    <property type="entry name" value="Integrase_DNA-bd_sf"/>
</dbReference>
<comment type="similarity">
    <text evidence="1">Belongs to the 'phage' integrase family.</text>
</comment>
<dbReference type="InterPro" id="IPR013762">
    <property type="entry name" value="Integrase-like_cat_sf"/>
</dbReference>
<dbReference type="PROSITE" id="PS51898">
    <property type="entry name" value="TYR_RECOMBINASE"/>
    <property type="match status" value="1"/>
</dbReference>
<dbReference type="GO" id="GO:0015074">
    <property type="term" value="P:DNA integration"/>
    <property type="evidence" value="ECO:0007669"/>
    <property type="project" value="UniProtKB-KW"/>
</dbReference>
<dbReference type="InterPro" id="IPR010998">
    <property type="entry name" value="Integrase_recombinase_N"/>
</dbReference>
<keyword evidence="4" id="KW-0233">DNA recombination</keyword>
<dbReference type="Proteomes" id="UP000245293">
    <property type="component" value="Unassembled WGS sequence"/>
</dbReference>
<evidence type="ECO:0000256" key="2">
    <source>
        <dbReference type="ARBA" id="ARBA00022908"/>
    </source>
</evidence>
<dbReference type="AlphaFoldDB" id="A0A2V1NZX9"/>
<dbReference type="Gene3D" id="1.10.443.10">
    <property type="entry name" value="Intergrase catalytic core"/>
    <property type="match status" value="1"/>
</dbReference>
<dbReference type="EMBL" id="QETF01000027">
    <property type="protein sequence ID" value="PWG15656.1"/>
    <property type="molecule type" value="Genomic_DNA"/>
</dbReference>
<organism evidence="7 8">
    <name type="scientific">Salibaculum griseiflavum</name>
    <dbReference type="NCBI Taxonomy" id="1914409"/>
    <lineage>
        <taxon>Bacteria</taxon>
        <taxon>Pseudomonadati</taxon>
        <taxon>Pseudomonadota</taxon>
        <taxon>Alphaproteobacteria</taxon>
        <taxon>Rhodobacterales</taxon>
        <taxon>Roseobacteraceae</taxon>
        <taxon>Salibaculum</taxon>
    </lineage>
</organism>
<feature type="compositionally biased region" description="Basic and acidic residues" evidence="5">
    <location>
        <begin position="408"/>
        <end position="418"/>
    </location>
</feature>
<keyword evidence="8" id="KW-1185">Reference proteome</keyword>
<name>A0A2V1NZX9_9RHOB</name>
<dbReference type="Pfam" id="PF00589">
    <property type="entry name" value="Phage_integrase"/>
    <property type="match status" value="1"/>
</dbReference>
<dbReference type="Pfam" id="PF13356">
    <property type="entry name" value="Arm-DNA-bind_3"/>
    <property type="match status" value="1"/>
</dbReference>
<evidence type="ECO:0000259" key="6">
    <source>
        <dbReference type="PROSITE" id="PS51898"/>
    </source>
</evidence>
<feature type="region of interest" description="Disordered" evidence="5">
    <location>
        <begin position="405"/>
        <end position="425"/>
    </location>
</feature>
<protein>
    <submittedName>
        <fullName evidence="7">Integrase</fullName>
    </submittedName>
</protein>
<feature type="domain" description="Tyr recombinase" evidence="6">
    <location>
        <begin position="224"/>
        <end position="389"/>
    </location>
</feature>
<evidence type="ECO:0000313" key="8">
    <source>
        <dbReference type="Proteomes" id="UP000245293"/>
    </source>
</evidence>
<evidence type="ECO:0000256" key="1">
    <source>
        <dbReference type="ARBA" id="ARBA00008857"/>
    </source>
</evidence>
<dbReference type="PANTHER" id="PTHR30629">
    <property type="entry name" value="PROPHAGE INTEGRASE"/>
    <property type="match status" value="1"/>
</dbReference>
<dbReference type="Gene3D" id="3.30.160.390">
    <property type="entry name" value="Integrase, DNA-binding domain"/>
    <property type="match status" value="1"/>
</dbReference>
<dbReference type="GO" id="GO:0003677">
    <property type="term" value="F:DNA binding"/>
    <property type="evidence" value="ECO:0007669"/>
    <property type="project" value="UniProtKB-KW"/>
</dbReference>
<dbReference type="OrthoDB" id="6388170at2"/>
<dbReference type="Gene3D" id="1.10.150.130">
    <property type="match status" value="1"/>
</dbReference>
<comment type="caution">
    <text evidence="7">The sequence shown here is derived from an EMBL/GenBank/DDBJ whole genome shotgun (WGS) entry which is preliminary data.</text>
</comment>
<dbReference type="InterPro" id="IPR025166">
    <property type="entry name" value="Integrase_DNA_bind_dom"/>
</dbReference>
<evidence type="ECO:0000313" key="7">
    <source>
        <dbReference type="EMBL" id="PWG15656.1"/>
    </source>
</evidence>
<keyword evidence="3" id="KW-0238">DNA-binding</keyword>
<keyword evidence="2" id="KW-0229">DNA integration</keyword>
<reference evidence="8" key="1">
    <citation type="submission" date="2018-05" db="EMBL/GenBank/DDBJ databases">
        <authorList>
            <person name="Du Z."/>
            <person name="Wang X."/>
        </authorList>
    </citation>
    <scope>NUCLEOTIDE SEQUENCE [LARGE SCALE GENOMIC DNA]</scope>
    <source>
        <strain evidence="8">WDS4C29</strain>
    </source>
</reference>
<dbReference type="PANTHER" id="PTHR30629:SF2">
    <property type="entry name" value="PROPHAGE INTEGRASE INTS-RELATED"/>
    <property type="match status" value="1"/>
</dbReference>
<proteinExistence type="inferred from homology"/>
<accession>A0A2V1NZX9</accession>
<sequence>MSCVYQVSILRLPNVYQTDTEDLSLSPTKITQRTLASIEATGKRHFIRDKDLTGFGIAVTAKGKASYFVETRIRGLNKVIRKQLGSVDHLPLEDARQEARKHLLEAKRGKDIRFSDQEDEPLPDTLGAALESHLKAKQHSMRPSTTSDYKKTFNNALSDWRDLPTKQLSRGMIAKRYNELLGRYSGAYVDKIFRNLSSTLAFHGIAPNPCKVISDKGLKAPLVARERALTPREIHIVWQEHATFKPPVTRILLFYMLTGLRRSEVLNLTWADIYGGHARIRQPKNHQPHVIPLTGILKTLAGERGEDEQRVFGYTTHSLRTAFDKFKQRVKFHDDWTIHDLRRTFSADLQLLGYSEAEIGIALNHAAGSVTGRHYRGRTRNKSWLLSRMYTDLQTQHSYYQYNDGDLDEVRPMPKDWEPYQEPEI</sequence>
<gene>
    <name evidence="7" type="ORF">DFK10_15665</name>
</gene>
<dbReference type="InterPro" id="IPR011010">
    <property type="entry name" value="DNA_brk_join_enz"/>
</dbReference>
<evidence type="ECO:0000256" key="5">
    <source>
        <dbReference type="SAM" id="MobiDB-lite"/>
    </source>
</evidence>
<dbReference type="GO" id="GO:0006310">
    <property type="term" value="P:DNA recombination"/>
    <property type="evidence" value="ECO:0007669"/>
    <property type="project" value="UniProtKB-KW"/>
</dbReference>
<dbReference type="InterPro" id="IPR002104">
    <property type="entry name" value="Integrase_catalytic"/>
</dbReference>
<evidence type="ECO:0000256" key="4">
    <source>
        <dbReference type="ARBA" id="ARBA00023172"/>
    </source>
</evidence>
<evidence type="ECO:0000256" key="3">
    <source>
        <dbReference type="ARBA" id="ARBA00023125"/>
    </source>
</evidence>
<dbReference type="InterPro" id="IPR050808">
    <property type="entry name" value="Phage_Integrase"/>
</dbReference>